<comment type="caution">
    <text evidence="1">The sequence shown here is derived from an EMBL/GenBank/DDBJ whole genome shotgun (WGS) entry which is preliminary data.</text>
</comment>
<dbReference type="EMBL" id="BAABJQ010000027">
    <property type="protein sequence ID" value="GAA5196692.1"/>
    <property type="molecule type" value="Genomic_DNA"/>
</dbReference>
<reference evidence="2" key="1">
    <citation type="journal article" date="2019" name="Int. J. Syst. Evol. Microbiol.">
        <title>The Global Catalogue of Microorganisms (GCM) 10K type strain sequencing project: providing services to taxonomists for standard genome sequencing and annotation.</title>
        <authorList>
            <consortium name="The Broad Institute Genomics Platform"/>
            <consortium name="The Broad Institute Genome Sequencing Center for Infectious Disease"/>
            <person name="Wu L."/>
            <person name="Ma J."/>
        </authorList>
    </citation>
    <scope>NUCLEOTIDE SEQUENCE [LARGE SCALE GENOMIC DNA]</scope>
    <source>
        <strain evidence="2">JCM 18304</strain>
    </source>
</reference>
<name>A0ABP9SLB2_9ACTN</name>
<dbReference type="PANTHER" id="PTHR37507">
    <property type="entry name" value="SPORULATION PROTEIN YDCC"/>
    <property type="match status" value="1"/>
</dbReference>
<evidence type="ECO:0000313" key="1">
    <source>
        <dbReference type="EMBL" id="GAA5196692.1"/>
    </source>
</evidence>
<dbReference type="PANTHER" id="PTHR37507:SF2">
    <property type="entry name" value="SPORULATION PROTEIN YDCC"/>
    <property type="match status" value="1"/>
</dbReference>
<proteinExistence type="predicted"/>
<dbReference type="InterPro" id="IPR052944">
    <property type="entry name" value="Sporulation_related"/>
</dbReference>
<accession>A0ABP9SLB2</accession>
<dbReference type="InterPro" id="IPR029046">
    <property type="entry name" value="LolA/LolB/LppX"/>
</dbReference>
<sequence length="369" mass="37318">MLSTQLRAAANVSLPARSPAQLMVDVQSADVTGVSGTVVEKADLGLPALPDSTGGDGSSQLNSLVSGSHTLRVWYAGPDKTRVALLGAVGESDIIRNGDDAWIWSSSEDTATHLDLANAVPSGPGASGGVRPGASRNVRPATDLPSMAGAATTPQQAAEQALLLMGATTTVSSAGPTQVAGRPAYVLSLAPKNSDSLIAKVQVAIDAVRHVPTQVEVFAKGHAAAPSFSIGFSQVDFSRPDDDRFAFTPPPNTKVEEGTDQALHQAASQPETAVIGSGWTSILAARLPMGGGSMLSSTGAAGQGSGATEPGLMSFLGSLPSVSGDWGTGHLLQSRLFSVLLTDDGRVLIGAVGGDQLQKAAADPAAALR</sequence>
<keyword evidence="2" id="KW-1185">Reference proteome</keyword>
<organism evidence="1 2">
    <name type="scientific">Rugosimonospora acidiphila</name>
    <dbReference type="NCBI Taxonomy" id="556531"/>
    <lineage>
        <taxon>Bacteria</taxon>
        <taxon>Bacillati</taxon>
        <taxon>Actinomycetota</taxon>
        <taxon>Actinomycetes</taxon>
        <taxon>Micromonosporales</taxon>
        <taxon>Micromonosporaceae</taxon>
        <taxon>Rugosimonospora</taxon>
    </lineage>
</organism>
<dbReference type="Gene3D" id="2.50.20.10">
    <property type="entry name" value="Lipoprotein localisation LolA/LolB/LppX"/>
    <property type="match status" value="1"/>
</dbReference>
<dbReference type="SUPFAM" id="SSF89392">
    <property type="entry name" value="Prokaryotic lipoproteins and lipoprotein localization factors"/>
    <property type="match status" value="1"/>
</dbReference>
<gene>
    <name evidence="1" type="ORF">GCM10023322_66270</name>
</gene>
<evidence type="ECO:0000313" key="2">
    <source>
        <dbReference type="Proteomes" id="UP001501570"/>
    </source>
</evidence>
<dbReference type="Proteomes" id="UP001501570">
    <property type="component" value="Unassembled WGS sequence"/>
</dbReference>
<keyword evidence="1" id="KW-0449">Lipoprotein</keyword>
<protein>
    <submittedName>
        <fullName evidence="1">Outer membrane lipoprotein carrier protein LolA</fullName>
    </submittedName>
</protein>